<proteinExistence type="predicted"/>
<dbReference type="Pfam" id="PF00936">
    <property type="entry name" value="BMC"/>
    <property type="match status" value="2"/>
</dbReference>
<dbReference type="OrthoDB" id="2908at2"/>
<comment type="subcellular location">
    <subcellularLocation>
        <location evidence="1">Bacterial microcompartment</location>
    </subcellularLocation>
</comment>
<dbReference type="Proteomes" id="UP000292781">
    <property type="component" value="Unassembled WGS sequence"/>
</dbReference>
<keyword evidence="2" id="KW-1283">Bacterial microcompartment</keyword>
<dbReference type="EMBL" id="SJFN01000018">
    <property type="protein sequence ID" value="TBW36767.1"/>
    <property type="molecule type" value="Genomic_DNA"/>
</dbReference>
<evidence type="ECO:0000256" key="2">
    <source>
        <dbReference type="ARBA" id="ARBA00024446"/>
    </source>
</evidence>
<dbReference type="InterPro" id="IPR044870">
    <property type="entry name" value="BMC_CP"/>
</dbReference>
<dbReference type="GO" id="GO:0005198">
    <property type="term" value="F:structural molecule activity"/>
    <property type="evidence" value="ECO:0007669"/>
    <property type="project" value="InterPro"/>
</dbReference>
<dbReference type="CDD" id="cd07047">
    <property type="entry name" value="BMC_PduB_repeat1"/>
    <property type="match status" value="1"/>
</dbReference>
<dbReference type="GO" id="GO:0031469">
    <property type="term" value="C:bacterial microcompartment"/>
    <property type="evidence" value="ECO:0007669"/>
    <property type="project" value="UniProtKB-SubCell"/>
</dbReference>
<dbReference type="NCBIfam" id="NF011944">
    <property type="entry name" value="PRK15415.1"/>
    <property type="match status" value="1"/>
</dbReference>
<dbReference type="InterPro" id="IPR037233">
    <property type="entry name" value="CcmK-like_sf"/>
</dbReference>
<feature type="domain" description="BMC circularly permuted" evidence="3">
    <location>
        <begin position="37"/>
        <end position="150"/>
    </location>
</feature>
<dbReference type="PROSITE" id="PS51931">
    <property type="entry name" value="BMC_CP"/>
    <property type="match status" value="1"/>
</dbReference>
<evidence type="ECO:0000313" key="5">
    <source>
        <dbReference type="Proteomes" id="UP000292781"/>
    </source>
</evidence>
<organism evidence="4 5">
    <name type="scientific">Siculibacillus lacustris</name>
    <dbReference type="NCBI Taxonomy" id="1549641"/>
    <lineage>
        <taxon>Bacteria</taxon>
        <taxon>Pseudomonadati</taxon>
        <taxon>Pseudomonadota</taxon>
        <taxon>Alphaproteobacteria</taxon>
        <taxon>Hyphomicrobiales</taxon>
        <taxon>Ancalomicrobiaceae</taxon>
        <taxon>Siculibacillus</taxon>
    </lineage>
</organism>
<dbReference type="SUPFAM" id="SSF143414">
    <property type="entry name" value="CcmK-like"/>
    <property type="match status" value="2"/>
</dbReference>
<evidence type="ECO:0000259" key="3">
    <source>
        <dbReference type="PROSITE" id="PS51931"/>
    </source>
</evidence>
<dbReference type="NCBIfam" id="TIGR04501">
    <property type="entry name" value="microcomp_PduB"/>
    <property type="match status" value="1"/>
</dbReference>
<comment type="caution">
    <text evidence="4">The sequence shown here is derived from an EMBL/GenBank/DDBJ whole genome shotgun (WGS) entry which is preliminary data.</text>
</comment>
<evidence type="ECO:0000313" key="4">
    <source>
        <dbReference type="EMBL" id="TBW36767.1"/>
    </source>
</evidence>
<dbReference type="InterPro" id="IPR000249">
    <property type="entry name" value="BMC_dom"/>
</dbReference>
<dbReference type="InterPro" id="IPR009193">
    <property type="entry name" value="EutL_PduB"/>
</dbReference>
<gene>
    <name evidence="4" type="primary">pduB</name>
    <name evidence="4" type="ORF">EYW49_13065</name>
</gene>
<dbReference type="InterPro" id="IPR030984">
    <property type="entry name" value="PduB"/>
</dbReference>
<sequence length="260" mass="26469">MDDKLLDQMVQQVMAKIGAAAPAAPAAPAPRRPGLTEFVGTAIGDTIGLVIANVDPKLHAAMGLDAKYRSIGILSGRVGAGPHIMAVDEAVKATNTEVISIELPRDTKGGAGHGSLILLGAEEVSDARRAIEVALKDLARTFGDVYANDAGHIELQYTARASLACQKAFNAPVGRAFGLCVGAPAGIGVQMVDAAVKSADVDLIGLASPAKGTSFSNEVIGFFSGDAGAVRQAIITAREVGCRLLGSLGAEPASLGTPYI</sequence>
<dbReference type="RefSeq" id="WP_131310031.1">
    <property type="nucleotide sequence ID" value="NZ_SJFN01000018.1"/>
</dbReference>
<dbReference type="SMART" id="SM00877">
    <property type="entry name" value="BMC"/>
    <property type="match status" value="2"/>
</dbReference>
<reference evidence="4 5" key="1">
    <citation type="submission" date="2019-02" db="EMBL/GenBank/DDBJ databases">
        <title>Siculibacillus lacustris gen. nov., sp. nov., a new rosette-forming bacterium isolated from a freshwater crater lake (Lake St. Ana, Romania).</title>
        <authorList>
            <person name="Felfoldi T."/>
            <person name="Marton Z."/>
            <person name="Szabo A."/>
            <person name="Mentes A."/>
            <person name="Boka K."/>
            <person name="Marialigeti K."/>
            <person name="Mathe I."/>
            <person name="Koncz M."/>
            <person name="Schumann P."/>
            <person name="Toth E."/>
        </authorList>
    </citation>
    <scope>NUCLEOTIDE SEQUENCE [LARGE SCALE GENOMIC DNA]</scope>
    <source>
        <strain evidence="4 5">SA-279</strain>
    </source>
</reference>
<dbReference type="AlphaFoldDB" id="A0A4Q9VPK7"/>
<dbReference type="PIRSF" id="PIRSF012290">
    <property type="entry name" value="EutL_PduB"/>
    <property type="match status" value="1"/>
</dbReference>
<accession>A0A4Q9VPK7</accession>
<protein>
    <submittedName>
        <fullName evidence="4">Propanediol utilization microcompartment protein PduB</fullName>
    </submittedName>
</protein>
<name>A0A4Q9VPK7_9HYPH</name>
<evidence type="ECO:0000256" key="1">
    <source>
        <dbReference type="ARBA" id="ARBA00024322"/>
    </source>
</evidence>
<keyword evidence="5" id="KW-1185">Reference proteome</keyword>
<dbReference type="Gene3D" id="3.30.70.1710">
    <property type="match status" value="2"/>
</dbReference>